<evidence type="ECO:0000313" key="1">
    <source>
        <dbReference type="EMBL" id="NME42016.1"/>
    </source>
</evidence>
<dbReference type="RefSeq" id="WP_170091440.1">
    <property type="nucleotide sequence ID" value="NZ_JABAFP010000013.1"/>
</dbReference>
<evidence type="ECO:0000313" key="2">
    <source>
        <dbReference type="Proteomes" id="UP000563853"/>
    </source>
</evidence>
<accession>A0A848CC95</accession>
<dbReference type="GO" id="GO:0047355">
    <property type="term" value="F:CDP-glycerol glycerophosphotransferase activity"/>
    <property type="evidence" value="ECO:0007669"/>
    <property type="project" value="InterPro"/>
</dbReference>
<protein>
    <recommendedName>
        <fullName evidence="3">CDP-glycerol glycerophosphotransferase</fullName>
    </recommendedName>
</protein>
<dbReference type="GO" id="GO:0016020">
    <property type="term" value="C:membrane"/>
    <property type="evidence" value="ECO:0007669"/>
    <property type="project" value="InterPro"/>
</dbReference>
<name>A0A848CC95_9LACO</name>
<sequence>MNTRDSKEILNLITTLEEANEYLASSEEIGLELLKQVITNCLTASENILQTLQTFGEGISYQAELTTYQRLLQNFLANISQAGELAYPAQTIGECLAKLTAKLSAKHKKQVVFLPYKASMWDSLASIYEAASADPSCDAYVIPIPYFTKDEHGKLKSLHYEGDLFPKDVPITSWKDYPLAKMRPDIIYIHNSYDDGNLITTVLPAFYTDKLKQYTDLLVYVPYFVSLHECKFYNYALAKGIENTDVVFVQDEVDKAGYQGAWKKFAQENPTYPKESLEQVLAKMVALGNPKYDALNKTNPSNYPLPSEWKQKIYRPDGSKKIVVFYNTTIVNLNASGRQMLAKYADVFNFFLKHQADYTLLWRPHPLLIDAICSQHPDLLADYLQLVSQFKESQMGIYDDSPDFYLAYTYADAFYGDMSSMAELFRKLNRPVIKQIPTYPTEQVPAEFDLNLVKEHLAKQKCLAEGKLPLAKLPACLAANTHSQKTTDYHFGLDIHRYVMNLANK</sequence>
<dbReference type="Pfam" id="PF04464">
    <property type="entry name" value="Glyphos_transf"/>
    <property type="match status" value="1"/>
</dbReference>
<evidence type="ECO:0008006" key="3">
    <source>
        <dbReference type="Google" id="ProtNLM"/>
    </source>
</evidence>
<comment type="caution">
    <text evidence="1">The sequence shown here is derived from an EMBL/GenBank/DDBJ whole genome shotgun (WGS) entry which is preliminary data.</text>
</comment>
<proteinExistence type="predicted"/>
<dbReference type="InterPro" id="IPR007554">
    <property type="entry name" value="Glycerophosphate_synth"/>
</dbReference>
<organism evidence="1 2">
    <name type="scientific">Ligilactobacillus agilis</name>
    <dbReference type="NCBI Taxonomy" id="1601"/>
    <lineage>
        <taxon>Bacteria</taxon>
        <taxon>Bacillati</taxon>
        <taxon>Bacillota</taxon>
        <taxon>Bacilli</taxon>
        <taxon>Lactobacillales</taxon>
        <taxon>Lactobacillaceae</taxon>
        <taxon>Ligilactobacillus</taxon>
    </lineage>
</organism>
<gene>
    <name evidence="1" type="ORF">HF863_04455</name>
</gene>
<dbReference type="EMBL" id="JABAFP010000013">
    <property type="protein sequence ID" value="NME42016.1"/>
    <property type="molecule type" value="Genomic_DNA"/>
</dbReference>
<dbReference type="AlphaFoldDB" id="A0A848CC95"/>
<reference evidence="1 2" key="1">
    <citation type="submission" date="2020-04" db="EMBL/GenBank/DDBJ databases">
        <authorList>
            <person name="Hitch T.C.A."/>
            <person name="Wylensek D."/>
            <person name="Clavel T."/>
        </authorList>
    </citation>
    <scope>NUCLEOTIDE SEQUENCE [LARGE SCALE GENOMIC DNA]</scope>
    <source>
        <strain evidence="1 2">WCA-389-WT-5H1</strain>
    </source>
</reference>
<dbReference type="Proteomes" id="UP000563853">
    <property type="component" value="Unassembled WGS sequence"/>
</dbReference>